<name>A0A6N2NDN5_SALVM</name>
<dbReference type="AlphaFoldDB" id="A0A6N2NDN5"/>
<dbReference type="EMBL" id="CAADRP010002274">
    <property type="protein sequence ID" value="VFU65200.1"/>
    <property type="molecule type" value="Genomic_DNA"/>
</dbReference>
<reference evidence="1" key="1">
    <citation type="submission" date="2019-03" db="EMBL/GenBank/DDBJ databases">
        <authorList>
            <person name="Mank J."/>
            <person name="Almeida P."/>
        </authorList>
    </citation>
    <scope>NUCLEOTIDE SEQUENCE</scope>
    <source>
        <strain evidence="1">78183</strain>
    </source>
</reference>
<protein>
    <submittedName>
        <fullName evidence="1">Uncharacterized protein</fullName>
    </submittedName>
</protein>
<gene>
    <name evidence="1" type="ORF">SVIM_LOCUS500055</name>
</gene>
<sequence length="59" mass="6580">MRLESNTDTADRLGSDGSRPIWLDFHGGSMCKSILFGGQMCTERSYIVTNPLNSSHEEM</sequence>
<accession>A0A6N2NDN5</accession>
<organism evidence="1">
    <name type="scientific">Salix viminalis</name>
    <name type="common">Common osier</name>
    <name type="synonym">Basket willow</name>
    <dbReference type="NCBI Taxonomy" id="40686"/>
    <lineage>
        <taxon>Eukaryota</taxon>
        <taxon>Viridiplantae</taxon>
        <taxon>Streptophyta</taxon>
        <taxon>Embryophyta</taxon>
        <taxon>Tracheophyta</taxon>
        <taxon>Spermatophyta</taxon>
        <taxon>Magnoliopsida</taxon>
        <taxon>eudicotyledons</taxon>
        <taxon>Gunneridae</taxon>
        <taxon>Pentapetalae</taxon>
        <taxon>rosids</taxon>
        <taxon>fabids</taxon>
        <taxon>Malpighiales</taxon>
        <taxon>Salicaceae</taxon>
        <taxon>Saliceae</taxon>
        <taxon>Salix</taxon>
    </lineage>
</organism>
<proteinExistence type="predicted"/>
<evidence type="ECO:0000313" key="1">
    <source>
        <dbReference type="EMBL" id="VFU65200.1"/>
    </source>
</evidence>